<dbReference type="Pfam" id="PF11005">
    <property type="entry name" value="DUF2844"/>
    <property type="match status" value="1"/>
</dbReference>
<proteinExistence type="predicted"/>
<organism evidence="2 3">
    <name type="scientific">Bdellovibrio svalbardensis</name>
    <dbReference type="NCBI Taxonomy" id="2972972"/>
    <lineage>
        <taxon>Bacteria</taxon>
        <taxon>Pseudomonadati</taxon>
        <taxon>Bdellovibrionota</taxon>
        <taxon>Bdellovibrionia</taxon>
        <taxon>Bdellovibrionales</taxon>
        <taxon>Pseudobdellovibrionaceae</taxon>
        <taxon>Bdellovibrio</taxon>
    </lineage>
</organism>
<name>A0ABT6DNK1_9BACT</name>
<dbReference type="RefSeq" id="WP_277578884.1">
    <property type="nucleotide sequence ID" value="NZ_JANRMI010000004.1"/>
</dbReference>
<comment type="caution">
    <text evidence="2">The sequence shown here is derived from an EMBL/GenBank/DDBJ whole genome shotgun (WGS) entry which is preliminary data.</text>
</comment>
<keyword evidence="3" id="KW-1185">Reference proteome</keyword>
<gene>
    <name evidence="2" type="ORF">NWE73_13600</name>
</gene>
<dbReference type="InterPro" id="IPR021267">
    <property type="entry name" value="DUF2844"/>
</dbReference>
<dbReference type="Proteomes" id="UP001152321">
    <property type="component" value="Unassembled WGS sequence"/>
</dbReference>
<protein>
    <submittedName>
        <fullName evidence="2">DUF2844 domain-containing protein</fullName>
    </submittedName>
</protein>
<sequence length="158" mass="16950">MNRLSAWLCLAVLIFTCHVVEAAALGERASDISVQAKAGTSSNLKVSTAAKTASLGAAYTVRETVSEIRTLKEYMTADGTTFAISWTGVSAPNFSEIFGVYYSEFKTVRDSRTTRSRRVMALQTSNIVVNSVSLGDTMTGIAYVPKLLPAGLIAEDLK</sequence>
<evidence type="ECO:0000256" key="1">
    <source>
        <dbReference type="SAM" id="SignalP"/>
    </source>
</evidence>
<feature type="signal peptide" evidence="1">
    <location>
        <begin position="1"/>
        <end position="22"/>
    </location>
</feature>
<accession>A0ABT6DNK1</accession>
<reference evidence="2" key="1">
    <citation type="submission" date="2022-08" db="EMBL/GenBank/DDBJ databases">
        <title>Novel Bdellovibrio Species Isolated from Svalbard: Designation Bdellovibrio svalbardensis.</title>
        <authorList>
            <person name="Mitchell R.J."/>
            <person name="Choi S.Y."/>
        </authorList>
    </citation>
    <scope>NUCLEOTIDE SEQUENCE</scope>
    <source>
        <strain evidence="2">PAP01</strain>
    </source>
</reference>
<evidence type="ECO:0000313" key="2">
    <source>
        <dbReference type="EMBL" id="MDG0817411.1"/>
    </source>
</evidence>
<keyword evidence="1" id="KW-0732">Signal</keyword>
<evidence type="ECO:0000313" key="3">
    <source>
        <dbReference type="Proteomes" id="UP001152321"/>
    </source>
</evidence>
<feature type="chain" id="PRO_5046233426" evidence="1">
    <location>
        <begin position="23"/>
        <end position="158"/>
    </location>
</feature>
<dbReference type="EMBL" id="JANRMI010000004">
    <property type="protein sequence ID" value="MDG0817411.1"/>
    <property type="molecule type" value="Genomic_DNA"/>
</dbReference>